<dbReference type="InterPro" id="IPR035965">
    <property type="entry name" value="PAS-like_dom_sf"/>
</dbReference>
<dbReference type="Gene3D" id="3.40.50.2300">
    <property type="match status" value="1"/>
</dbReference>
<dbReference type="InterPro" id="IPR039420">
    <property type="entry name" value="WalR-like"/>
</dbReference>
<comment type="caution">
    <text evidence="9">The sequence shown here is derived from an EMBL/GenBank/DDBJ whole genome shotgun (WGS) entry which is preliminary data.</text>
</comment>
<keyword evidence="3" id="KW-0805">Transcription regulation</keyword>
<organism evidence="9 10">
    <name type="scientific">Algoriphagus aestuariicola</name>
    <dbReference type="NCBI Taxonomy" id="1852016"/>
    <lineage>
        <taxon>Bacteria</taxon>
        <taxon>Pseudomonadati</taxon>
        <taxon>Bacteroidota</taxon>
        <taxon>Cytophagia</taxon>
        <taxon>Cytophagales</taxon>
        <taxon>Cyclobacteriaceae</taxon>
        <taxon>Algoriphagus</taxon>
    </lineage>
</organism>
<evidence type="ECO:0000256" key="6">
    <source>
        <dbReference type="PROSITE-ProRule" id="PRU00169"/>
    </source>
</evidence>
<dbReference type="InterPro" id="IPR036097">
    <property type="entry name" value="HisK_dim/P_sf"/>
</dbReference>
<dbReference type="PROSITE" id="PS50112">
    <property type="entry name" value="PAS"/>
    <property type="match status" value="1"/>
</dbReference>
<dbReference type="PANTHER" id="PTHR48111">
    <property type="entry name" value="REGULATOR OF RPOS"/>
    <property type="match status" value="1"/>
</dbReference>
<dbReference type="InterPro" id="IPR001789">
    <property type="entry name" value="Sig_transdc_resp-reg_receiver"/>
</dbReference>
<evidence type="ECO:0000259" key="7">
    <source>
        <dbReference type="PROSITE" id="PS50110"/>
    </source>
</evidence>
<evidence type="ECO:0000256" key="4">
    <source>
        <dbReference type="ARBA" id="ARBA00023125"/>
    </source>
</evidence>
<dbReference type="SUPFAM" id="SSF47384">
    <property type="entry name" value="Homodimeric domain of signal transducing histidine kinase"/>
    <property type="match status" value="1"/>
</dbReference>
<evidence type="ECO:0000313" key="9">
    <source>
        <dbReference type="EMBL" id="MBN7801280.1"/>
    </source>
</evidence>
<dbReference type="PROSITE" id="PS50110">
    <property type="entry name" value="RESPONSE_REGULATORY"/>
    <property type="match status" value="1"/>
</dbReference>
<protein>
    <submittedName>
        <fullName evidence="9">PAS domain S-box protein</fullName>
    </submittedName>
</protein>
<dbReference type="CDD" id="cd00130">
    <property type="entry name" value="PAS"/>
    <property type="match status" value="1"/>
</dbReference>
<evidence type="ECO:0000256" key="3">
    <source>
        <dbReference type="ARBA" id="ARBA00023015"/>
    </source>
</evidence>
<dbReference type="RefSeq" id="WP_206569249.1">
    <property type="nucleotide sequence ID" value="NZ_JAFKCW010000002.1"/>
</dbReference>
<accession>A0ABS3BPR8</accession>
<keyword evidence="1 6" id="KW-0597">Phosphoprotein</keyword>
<feature type="modified residue" description="4-aspartylphosphate" evidence="6">
    <location>
        <position position="62"/>
    </location>
</feature>
<sequence>MHKDKKAYHILVIEDNFGDFVLIEEYLAENILEANLKQIETFQAARKILQNPPGKFDLIFLDLTLPDLSGEKLIVEILELAGDTPVVALTGFSDLDFTIKSLSLGVSDYLLKDELTPTILYKTIVYSIQRKKFTDQIQRSEKRYSDLFQLSPLPMWVFDADTLKFLSINQAAINHYGYSEEEFLALSIADLRPKGESHGIAKELENLLLDPSSVQKNVFRHLKKSGETITVETTYKRLPFNERNAMLVIINDITDRNRHIETIEKQNQNLMEIAWIQSHVVRAPLARLLGLVNLLDTETSDLNAESKKLMGYIRDSAGELDEIIREISRKSETIEHLDKNED</sequence>
<dbReference type="Gene3D" id="3.30.450.20">
    <property type="entry name" value="PAS domain"/>
    <property type="match status" value="1"/>
</dbReference>
<dbReference type="SMART" id="SM00091">
    <property type="entry name" value="PAS"/>
    <property type="match status" value="1"/>
</dbReference>
<dbReference type="Pfam" id="PF00072">
    <property type="entry name" value="Response_reg"/>
    <property type="match status" value="1"/>
</dbReference>
<keyword evidence="4" id="KW-0238">DNA-binding</keyword>
<dbReference type="CDD" id="cd00156">
    <property type="entry name" value="REC"/>
    <property type="match status" value="1"/>
</dbReference>
<dbReference type="SMART" id="SM00448">
    <property type="entry name" value="REC"/>
    <property type="match status" value="1"/>
</dbReference>
<dbReference type="SUPFAM" id="SSF52172">
    <property type="entry name" value="CheY-like"/>
    <property type="match status" value="1"/>
</dbReference>
<reference evidence="9 10" key="1">
    <citation type="submission" date="2021-03" db="EMBL/GenBank/DDBJ databases">
        <title>novel species isolated from a fishpond in China.</title>
        <authorList>
            <person name="Lu H."/>
            <person name="Cai Z."/>
        </authorList>
    </citation>
    <scope>NUCLEOTIDE SEQUENCE [LARGE SCALE GENOMIC DNA]</scope>
    <source>
        <strain evidence="9 10">JCM 31546</strain>
    </source>
</reference>
<dbReference type="NCBIfam" id="TIGR00229">
    <property type="entry name" value="sensory_box"/>
    <property type="match status" value="1"/>
</dbReference>
<evidence type="ECO:0000313" key="10">
    <source>
        <dbReference type="Proteomes" id="UP000664698"/>
    </source>
</evidence>
<feature type="domain" description="Response regulatory" evidence="7">
    <location>
        <begin position="9"/>
        <end position="127"/>
    </location>
</feature>
<proteinExistence type="predicted"/>
<dbReference type="Pfam" id="PF13426">
    <property type="entry name" value="PAS_9"/>
    <property type="match status" value="1"/>
</dbReference>
<evidence type="ECO:0000256" key="1">
    <source>
        <dbReference type="ARBA" id="ARBA00022553"/>
    </source>
</evidence>
<keyword evidence="2" id="KW-0902">Two-component regulatory system</keyword>
<dbReference type="PANTHER" id="PTHR48111:SF1">
    <property type="entry name" value="TWO-COMPONENT RESPONSE REGULATOR ORR33"/>
    <property type="match status" value="1"/>
</dbReference>
<dbReference type="InterPro" id="IPR000014">
    <property type="entry name" value="PAS"/>
</dbReference>
<dbReference type="InterPro" id="IPR011006">
    <property type="entry name" value="CheY-like_superfamily"/>
</dbReference>
<evidence type="ECO:0000256" key="5">
    <source>
        <dbReference type="ARBA" id="ARBA00023163"/>
    </source>
</evidence>
<keyword evidence="5" id="KW-0804">Transcription</keyword>
<dbReference type="Gene3D" id="1.10.287.130">
    <property type="match status" value="1"/>
</dbReference>
<name>A0ABS3BPR8_9BACT</name>
<dbReference type="Proteomes" id="UP000664698">
    <property type="component" value="Unassembled WGS sequence"/>
</dbReference>
<gene>
    <name evidence="9" type="ORF">J0A67_10440</name>
</gene>
<keyword evidence="10" id="KW-1185">Reference proteome</keyword>
<dbReference type="SUPFAM" id="SSF55785">
    <property type="entry name" value="PYP-like sensor domain (PAS domain)"/>
    <property type="match status" value="1"/>
</dbReference>
<evidence type="ECO:0000256" key="2">
    <source>
        <dbReference type="ARBA" id="ARBA00023012"/>
    </source>
</evidence>
<feature type="domain" description="PAS" evidence="8">
    <location>
        <begin position="140"/>
        <end position="211"/>
    </location>
</feature>
<evidence type="ECO:0000259" key="8">
    <source>
        <dbReference type="PROSITE" id="PS50112"/>
    </source>
</evidence>
<dbReference type="EMBL" id="JAFKCW010000002">
    <property type="protein sequence ID" value="MBN7801280.1"/>
    <property type="molecule type" value="Genomic_DNA"/>
</dbReference>